<evidence type="ECO:0000256" key="4">
    <source>
        <dbReference type="ARBA" id="ARBA00060704"/>
    </source>
</evidence>
<evidence type="ECO:0000256" key="5">
    <source>
        <dbReference type="ARBA" id="ARBA00066800"/>
    </source>
</evidence>
<evidence type="ECO:0000313" key="9">
    <source>
        <dbReference type="Proteomes" id="UP000036987"/>
    </source>
</evidence>
<dbReference type="PANTHER" id="PTHR43674">
    <property type="entry name" value="NITRILASE C965.09-RELATED"/>
    <property type="match status" value="1"/>
</dbReference>
<evidence type="ECO:0000256" key="2">
    <source>
        <dbReference type="ARBA" id="ARBA00023115"/>
    </source>
</evidence>
<dbReference type="InterPro" id="IPR017755">
    <property type="entry name" value="N-carbamoylputrescine_amidase"/>
</dbReference>
<dbReference type="NCBIfam" id="TIGR03381">
    <property type="entry name" value="agmatine_aguB"/>
    <property type="match status" value="1"/>
</dbReference>
<reference evidence="9" key="1">
    <citation type="journal article" date="2016" name="Nature">
        <title>The genome of the seagrass Zostera marina reveals angiosperm adaptation to the sea.</title>
        <authorList>
            <person name="Olsen J.L."/>
            <person name="Rouze P."/>
            <person name="Verhelst B."/>
            <person name="Lin Y.-C."/>
            <person name="Bayer T."/>
            <person name="Collen J."/>
            <person name="Dattolo E."/>
            <person name="De Paoli E."/>
            <person name="Dittami S."/>
            <person name="Maumus F."/>
            <person name="Michel G."/>
            <person name="Kersting A."/>
            <person name="Lauritano C."/>
            <person name="Lohaus R."/>
            <person name="Toepel M."/>
            <person name="Tonon T."/>
            <person name="Vanneste K."/>
            <person name="Amirebrahimi M."/>
            <person name="Brakel J."/>
            <person name="Bostroem C."/>
            <person name="Chovatia M."/>
            <person name="Grimwood J."/>
            <person name="Jenkins J.W."/>
            <person name="Jueterbock A."/>
            <person name="Mraz A."/>
            <person name="Stam W.T."/>
            <person name="Tice H."/>
            <person name="Bornberg-Bauer E."/>
            <person name="Green P.J."/>
            <person name="Pearson G.A."/>
            <person name="Procaccini G."/>
            <person name="Duarte C.M."/>
            <person name="Schmutz J."/>
            <person name="Reusch T.B.H."/>
            <person name="Van de Peer Y."/>
        </authorList>
    </citation>
    <scope>NUCLEOTIDE SEQUENCE [LARGE SCALE GENOMIC DNA]</scope>
    <source>
        <strain evidence="9">cv. Finnish</strain>
    </source>
</reference>
<protein>
    <recommendedName>
        <fullName evidence="6">N-carbamoylputrescine amidase</fullName>
        <ecNumber evidence="5">3.5.1.53</ecNumber>
    </recommendedName>
</protein>
<dbReference type="PANTHER" id="PTHR43674:SF2">
    <property type="entry name" value="BETA-UREIDOPROPIONASE"/>
    <property type="match status" value="1"/>
</dbReference>
<evidence type="ECO:0000313" key="8">
    <source>
        <dbReference type="EMBL" id="KMZ63568.1"/>
    </source>
</evidence>
<accession>A0A0K9P3L9</accession>
<dbReference type="FunFam" id="3.60.110.10:FF:000012">
    <property type="entry name" value="N-carbamoylputrescine amidohydrolase, putative"/>
    <property type="match status" value="1"/>
</dbReference>
<dbReference type="GO" id="GO:0050126">
    <property type="term" value="F:N-carbamoylputrescine amidase activity"/>
    <property type="evidence" value="ECO:0000318"/>
    <property type="project" value="GO_Central"/>
</dbReference>
<dbReference type="Pfam" id="PF00795">
    <property type="entry name" value="CN_hydrolase"/>
    <property type="match status" value="1"/>
</dbReference>
<dbReference type="OMA" id="APYFCQV"/>
<evidence type="ECO:0000256" key="1">
    <source>
        <dbReference type="ARBA" id="ARBA00022801"/>
    </source>
</evidence>
<dbReference type="Proteomes" id="UP000036987">
    <property type="component" value="Unassembled WGS sequence"/>
</dbReference>
<feature type="domain" description="CN hydrolase" evidence="7">
    <location>
        <begin position="7"/>
        <end position="265"/>
    </location>
</feature>
<proteinExistence type="inferred from homology"/>
<dbReference type="GO" id="GO:0033388">
    <property type="term" value="P:putrescine biosynthetic process from arginine"/>
    <property type="evidence" value="ECO:0000318"/>
    <property type="project" value="GO_Central"/>
</dbReference>
<gene>
    <name evidence="8" type="ORF">ZOSMA_3G00460</name>
</gene>
<dbReference type="OrthoDB" id="412018at2759"/>
<comment type="pathway">
    <text evidence="4">Amine and polyamine biosynthesis; putrescine biosynthesis via agmatine pathway; putrescine from N-carbamoylputrescine (amidase route): step 1/1.</text>
</comment>
<dbReference type="PROSITE" id="PS50263">
    <property type="entry name" value="CN_HYDROLASE"/>
    <property type="match status" value="1"/>
</dbReference>
<keyword evidence="9" id="KW-1185">Reference proteome</keyword>
<dbReference type="Gene3D" id="3.60.110.10">
    <property type="entry name" value="Carbon-nitrogen hydrolase"/>
    <property type="match status" value="1"/>
</dbReference>
<evidence type="ECO:0000259" key="7">
    <source>
        <dbReference type="PROSITE" id="PS50263"/>
    </source>
</evidence>
<dbReference type="EC" id="3.5.1.53" evidence="5"/>
<comment type="similarity">
    <text evidence="3">Belongs to the carbon-nitrogen hydrolase superfamily.</text>
</comment>
<dbReference type="InterPro" id="IPR003010">
    <property type="entry name" value="C-N_Hydrolase"/>
</dbReference>
<organism evidence="8 9">
    <name type="scientific">Zostera marina</name>
    <name type="common">Eelgrass</name>
    <dbReference type="NCBI Taxonomy" id="29655"/>
    <lineage>
        <taxon>Eukaryota</taxon>
        <taxon>Viridiplantae</taxon>
        <taxon>Streptophyta</taxon>
        <taxon>Embryophyta</taxon>
        <taxon>Tracheophyta</taxon>
        <taxon>Spermatophyta</taxon>
        <taxon>Magnoliopsida</taxon>
        <taxon>Liliopsida</taxon>
        <taxon>Zosteraceae</taxon>
        <taxon>Zostera</taxon>
    </lineage>
</organism>
<comment type="caution">
    <text evidence="8">The sequence shown here is derived from an EMBL/GenBank/DDBJ whole genome shotgun (WGS) entry which is preliminary data.</text>
</comment>
<dbReference type="STRING" id="29655.A0A0K9P3L9"/>
<keyword evidence="2" id="KW-0620">Polyamine biosynthesis</keyword>
<keyword evidence="1" id="KW-0378">Hydrolase</keyword>
<sequence>MEGGRKVVVSALQFACTDSSIDNIDHAERLVREAHKKGANIVLIQELFEGYYFCQAQREDFFRRAKPYKGNQTIHRMQKLSKELGVVIPVSFFEEANNAHYNSVAIIDADGTDLGLYRKSHIPDGPGYQEKFYFNPGDTGFKVFETKFAKIGVAICWDQWFPEAARAMVLQGAEILFYPTAIGSEPQDDRLDSREHWKRVMQGHSGANLVPLVVSNRIGKETIKTEHGESCITFYGNSFITGPTGEIIAASNDKDEDVLVADFDLDKIKSQRHGWGVFRDRRPELYKSLLSLDGT</sequence>
<dbReference type="AlphaFoldDB" id="A0A0K9P3L9"/>
<dbReference type="SUPFAM" id="SSF56317">
    <property type="entry name" value="Carbon-nitrogen hydrolase"/>
    <property type="match status" value="1"/>
</dbReference>
<evidence type="ECO:0000256" key="3">
    <source>
        <dbReference type="ARBA" id="ARBA00034122"/>
    </source>
</evidence>
<dbReference type="EMBL" id="LFYR01001213">
    <property type="protein sequence ID" value="KMZ63568.1"/>
    <property type="molecule type" value="Genomic_DNA"/>
</dbReference>
<name>A0A0K9P3L9_ZOSMR</name>
<dbReference type="CDD" id="cd07573">
    <property type="entry name" value="CPA"/>
    <property type="match status" value="1"/>
</dbReference>
<evidence type="ECO:0000256" key="6">
    <source>
        <dbReference type="ARBA" id="ARBA00074270"/>
    </source>
</evidence>
<dbReference type="InterPro" id="IPR036526">
    <property type="entry name" value="C-N_Hydrolase_sf"/>
</dbReference>
<dbReference type="InterPro" id="IPR050345">
    <property type="entry name" value="Aliph_Amidase/BUP"/>
</dbReference>